<dbReference type="PANTHER" id="PTHR11695">
    <property type="entry name" value="ALCOHOL DEHYDROGENASE RELATED"/>
    <property type="match status" value="1"/>
</dbReference>
<dbReference type="GO" id="GO:0005739">
    <property type="term" value="C:mitochondrion"/>
    <property type="evidence" value="ECO:0007669"/>
    <property type="project" value="TreeGrafter"/>
</dbReference>
<keyword evidence="3" id="KW-1185">Reference proteome</keyword>
<dbReference type="SUPFAM" id="SSF50129">
    <property type="entry name" value="GroES-like"/>
    <property type="match status" value="1"/>
</dbReference>
<dbReference type="InterPro" id="IPR013154">
    <property type="entry name" value="ADH-like_N"/>
</dbReference>
<name>A0A8H6FMQ2_9LECA</name>
<reference evidence="2 3" key="1">
    <citation type="journal article" date="2020" name="Genomics">
        <title>Complete, high-quality genomes from long-read metagenomic sequencing of two wolf lichen thalli reveals enigmatic genome architecture.</title>
        <authorList>
            <person name="McKenzie S.K."/>
            <person name="Walston R.F."/>
            <person name="Allen J.L."/>
        </authorList>
    </citation>
    <scope>NUCLEOTIDE SEQUENCE [LARGE SCALE GENOMIC DNA]</scope>
    <source>
        <strain evidence="2">WasteWater2</strain>
    </source>
</reference>
<organism evidence="2 3">
    <name type="scientific">Letharia columbiana</name>
    <dbReference type="NCBI Taxonomy" id="112416"/>
    <lineage>
        <taxon>Eukaryota</taxon>
        <taxon>Fungi</taxon>
        <taxon>Dikarya</taxon>
        <taxon>Ascomycota</taxon>
        <taxon>Pezizomycotina</taxon>
        <taxon>Lecanoromycetes</taxon>
        <taxon>OSLEUM clade</taxon>
        <taxon>Lecanoromycetidae</taxon>
        <taxon>Lecanorales</taxon>
        <taxon>Lecanorineae</taxon>
        <taxon>Parmeliaceae</taxon>
        <taxon>Letharia</taxon>
    </lineage>
</organism>
<dbReference type="InterPro" id="IPR011032">
    <property type="entry name" value="GroES-like_sf"/>
</dbReference>
<comment type="caution">
    <text evidence="2">The sequence shown here is derived from an EMBL/GenBank/DDBJ whole genome shotgun (WGS) entry which is preliminary data.</text>
</comment>
<dbReference type="AlphaFoldDB" id="A0A8H6FMQ2"/>
<dbReference type="Gene3D" id="3.40.50.720">
    <property type="entry name" value="NAD(P)-binding Rossmann-like Domain"/>
    <property type="match status" value="1"/>
</dbReference>
<evidence type="ECO:0000259" key="1">
    <source>
        <dbReference type="SMART" id="SM00829"/>
    </source>
</evidence>
<dbReference type="Gene3D" id="3.90.180.10">
    <property type="entry name" value="Medium-chain alcohol dehydrogenases, catalytic domain"/>
    <property type="match status" value="1"/>
</dbReference>
<protein>
    <recommendedName>
        <fullName evidence="1">Enoyl reductase (ER) domain-containing protein</fullName>
    </recommendedName>
</protein>
<feature type="domain" description="Enoyl reductase (ER)" evidence="1">
    <location>
        <begin position="20"/>
        <end position="345"/>
    </location>
</feature>
<dbReference type="Pfam" id="PF08240">
    <property type="entry name" value="ADH_N"/>
    <property type="match status" value="1"/>
</dbReference>
<dbReference type="GO" id="GO:0016491">
    <property type="term" value="F:oxidoreductase activity"/>
    <property type="evidence" value="ECO:0007669"/>
    <property type="project" value="InterPro"/>
</dbReference>
<dbReference type="OrthoDB" id="201656at2759"/>
<dbReference type="RefSeq" id="XP_037160817.1">
    <property type="nucleotide sequence ID" value="XM_037312231.1"/>
</dbReference>
<dbReference type="Proteomes" id="UP000578531">
    <property type="component" value="Unassembled WGS sequence"/>
</dbReference>
<proteinExistence type="predicted"/>
<dbReference type="SMART" id="SM00829">
    <property type="entry name" value="PKS_ER"/>
    <property type="match status" value="1"/>
</dbReference>
<sequence length="449" mass="48579">MSSSIPTTMKAWQFSQTTGGIEKNLKLNNTAPLPPNANSLAADQVLVQVLSSTLNPVDYKFAQLPILGNLIIKKPASPALDFAGRVVASGANSKKVSTEDLKPGQLVFGKLDAPTQYGTLAEYTIAPRSGCVPLPQGVSLDDAACIGTAALTAYQCIVPNIKSGDRVFINGGSGGVGSFGIQLAKVKGCYVATSCSSVNVELCKSLGADQVIDYKSKDIVAELKKMQKFDLIVDNVGTPSELYWQCHDFTHTGTKYVQVGGGLSLGEIYSLLSRMMWPGFLGGGKRPFQFLGTANNSDHLKEIAQWMAQGKVKALVDEVYGMEDKGPIRAFERLKTGRAKGKIVGDTIIGSLDLLAQTLHHSLHAVRDLCVAARIRTAIFYCTIYLPDSSRERGRQAAGWFDDLILDEGITDMQSLILSCPKVLRDGPRQGQTEYVKLMDGYECQVWER</sequence>
<dbReference type="EMBL" id="JACCJC010000057">
    <property type="protein sequence ID" value="KAF6231385.1"/>
    <property type="molecule type" value="Genomic_DNA"/>
</dbReference>
<evidence type="ECO:0000313" key="3">
    <source>
        <dbReference type="Proteomes" id="UP000578531"/>
    </source>
</evidence>
<dbReference type="InterPro" id="IPR020843">
    <property type="entry name" value="ER"/>
</dbReference>
<dbReference type="InterPro" id="IPR036291">
    <property type="entry name" value="NAD(P)-bd_dom_sf"/>
</dbReference>
<dbReference type="PANTHER" id="PTHR11695:SF294">
    <property type="entry name" value="RETICULON-4-INTERACTING PROTEIN 1, MITOCHONDRIAL"/>
    <property type="match status" value="1"/>
</dbReference>
<dbReference type="InterPro" id="IPR050700">
    <property type="entry name" value="YIM1/Zinc_Alcohol_DH_Fams"/>
</dbReference>
<dbReference type="SUPFAM" id="SSF51735">
    <property type="entry name" value="NAD(P)-binding Rossmann-fold domains"/>
    <property type="match status" value="1"/>
</dbReference>
<accession>A0A8H6FMQ2</accession>
<gene>
    <name evidence="2" type="ORF">HO173_010345</name>
</gene>
<dbReference type="Pfam" id="PF13602">
    <property type="entry name" value="ADH_zinc_N_2"/>
    <property type="match status" value="1"/>
</dbReference>
<evidence type="ECO:0000313" key="2">
    <source>
        <dbReference type="EMBL" id="KAF6231385.1"/>
    </source>
</evidence>
<dbReference type="CDD" id="cd08267">
    <property type="entry name" value="MDR1"/>
    <property type="match status" value="1"/>
</dbReference>
<dbReference type="GeneID" id="59291992"/>